<dbReference type="Gene3D" id="2.60.40.1220">
    <property type="match status" value="1"/>
</dbReference>
<organism evidence="5 6">
    <name type="scientific">Clostridium yunnanense</name>
    <dbReference type="NCBI Taxonomy" id="2800325"/>
    <lineage>
        <taxon>Bacteria</taxon>
        <taxon>Bacillati</taxon>
        <taxon>Bacillota</taxon>
        <taxon>Clostridia</taxon>
        <taxon>Eubacteriales</taxon>
        <taxon>Clostridiaceae</taxon>
        <taxon>Clostridium</taxon>
    </lineage>
</organism>
<evidence type="ECO:0000313" key="6">
    <source>
        <dbReference type="Proteomes" id="UP000596739"/>
    </source>
</evidence>
<dbReference type="Proteomes" id="UP000596739">
    <property type="component" value="Unassembled WGS sequence"/>
</dbReference>
<evidence type="ECO:0000256" key="1">
    <source>
        <dbReference type="ARBA" id="ARBA00022729"/>
    </source>
</evidence>
<dbReference type="Pfam" id="PF00404">
    <property type="entry name" value="Dockerin_1"/>
    <property type="match status" value="1"/>
</dbReference>
<dbReference type="PROSITE" id="PS00018">
    <property type="entry name" value="EF_HAND_1"/>
    <property type="match status" value="2"/>
</dbReference>
<dbReference type="InterPro" id="IPR032812">
    <property type="entry name" value="SbsA_Ig"/>
</dbReference>
<dbReference type="Gene3D" id="1.10.1330.10">
    <property type="entry name" value="Dockerin domain"/>
    <property type="match status" value="1"/>
</dbReference>
<feature type="region of interest" description="Disordered" evidence="2">
    <location>
        <begin position="560"/>
        <end position="587"/>
    </location>
</feature>
<evidence type="ECO:0000256" key="2">
    <source>
        <dbReference type="SAM" id="MobiDB-lite"/>
    </source>
</evidence>
<protein>
    <submittedName>
        <fullName evidence="5">Ig-like domain-containing protein</fullName>
    </submittedName>
</protein>
<feature type="compositionally biased region" description="Basic and acidic residues" evidence="2">
    <location>
        <begin position="560"/>
        <end position="584"/>
    </location>
</feature>
<name>A0ABS1EX01_9CLOT</name>
<keyword evidence="1" id="KW-0732">Signal</keyword>
<sequence>MLKRKISYVLIVLFVFNLFAGINIKSVEAATIVEGEVLTLNNTLTYDRKTSDNKYFEISLKQGEYVSIASKCSLSSGSVAISVVSSADSNAISFKTSGDSTSLTDGKFGAVNFVAPKDGTYFIKVSGTGYGRIALTPYRGWQNPEEKDEKRTFSSTFNTAKYIVDGTYNLETATGDYVNYYRFNGQAGSQISINIAANINSGTLYARLYDLDGNIIDNQYIGLSNGANKTMKYTIPVSSVYYLKVYGAVGSFALTTTGIAQDKDSDGDKLLDSIEYCRKTNPAVPDTDGDGTDDYNEVVNGKKPLLKNEYTETELINASTTSTAIPIKFNEFMGGPLTSQHFYKLNLLEDEVATIVLRSNNFPSVSTDFNIYDQDGKNYQTYSSTNSSYSNYTVKDIRANRTSTFYIGIPSKKSTYGNYEIGVFKGWKNVDQKDDERNYFGSYSTARYLKSGTYNIENRFEDPKRYFRFMAKEGDKIAINLKNNGTNDPLDGWITDETLNEIKHTKQSNGYTYINNGETGSLEYTIPADGMYYFVTDCYYSSYDGVGTMEISFEGIRQEEDTDKDGVFDSTEKWRGTDPNKVDSDGDGISDYDELKNGSSPIIDNNLVTSDSAGDTKSNAIEVKNFDKLVSTKISSETDTWFKFNLLQGQQVNIDALLRVSYTTYFHCYLRDKNGNLIQEIDSQSRNSTGADKGYLYSFTASKTDTYYLDFNGSSFGRIDLTLRNSWRNPSVKDSERDYDYTFATSKYITDGRKVLPNNGLGNKYFRFTANVNNLISIKLKDIISSGDLKGYVVDKTGNTVFTLANVNDKNDTGISSNETASAQYKVPSTGVYYLVVSGTYGVFDLTTSGINGDIDSDVDGVSDIIELDRGTDLKNKDTDLDGTTDYDEYKNGTNPRIRTEFTDEAISNANTLVNANELNYINSGYSGSTSTNTEAWYKINLKANQTIELVAKGQLTKGYIIASICDSEGYEEYNMKTNIENTHYSNLTFKADKDDYYYIKILNNKAIGSYWFNIYNGWENTDEKDDNRNYYSSFSTAKQFSPGRYTTNSYGASYFRLNGKKDDTLKLGISAYLSSGSLTGKVYDQNYNLVTNFVTNVQGNAITNGMTSTLEYKYPADGIYYVEISGNTGDFELTTSASYLKLVNSSIKDGQRYDYTSNQVKLDFDQKIIASNTSNITFTTGTNEIIKASVELSGSSVTIKPTVALKKNTQYTLNVPKDAFTNICGATSEKDYIVKFSTICTDVNQDGAVDIKDLAAVASDYEKTASDSSFDTNKDINGDKMIDIFDLVFVAKDFN</sequence>
<dbReference type="RefSeq" id="WP_200274427.1">
    <property type="nucleotide sequence ID" value="NZ_JAENHN010000071.1"/>
</dbReference>
<accession>A0ABS1EX01</accession>
<proteinExistence type="predicted"/>
<feature type="domain" description="SbsA Ig-like" evidence="4">
    <location>
        <begin position="1142"/>
        <end position="1239"/>
    </location>
</feature>
<reference evidence="6" key="1">
    <citation type="submission" date="2021-01" db="EMBL/GenBank/DDBJ databases">
        <title>Genome public.</title>
        <authorList>
            <person name="Liu C."/>
            <person name="Sun Q."/>
        </authorList>
    </citation>
    <scope>NUCLEOTIDE SEQUENCE [LARGE SCALE GENOMIC DNA]</scope>
    <source>
        <strain evidence="6">YIM B02505</strain>
    </source>
</reference>
<dbReference type="InterPro" id="IPR007280">
    <property type="entry name" value="Peptidase_C_arc/bac"/>
</dbReference>
<feature type="domain" description="Peptidase C-terminal archaeal/bacterial" evidence="3">
    <location>
        <begin position="178"/>
        <end position="247"/>
    </location>
</feature>
<dbReference type="InterPro" id="IPR036439">
    <property type="entry name" value="Dockerin_dom_sf"/>
</dbReference>
<dbReference type="Pfam" id="PF13205">
    <property type="entry name" value="Big_5"/>
    <property type="match status" value="1"/>
</dbReference>
<comment type="caution">
    <text evidence="5">The sequence shown here is derived from an EMBL/GenBank/DDBJ whole genome shotgun (WGS) entry which is preliminary data.</text>
</comment>
<dbReference type="Pfam" id="PF04151">
    <property type="entry name" value="PPC"/>
    <property type="match status" value="1"/>
</dbReference>
<evidence type="ECO:0000313" key="5">
    <source>
        <dbReference type="EMBL" id="MBK1813866.1"/>
    </source>
</evidence>
<evidence type="ECO:0000259" key="4">
    <source>
        <dbReference type="Pfam" id="PF13205"/>
    </source>
</evidence>
<dbReference type="InterPro" id="IPR014755">
    <property type="entry name" value="Cu-Rt/internalin_Ig-like"/>
</dbReference>
<dbReference type="Gene3D" id="2.60.120.380">
    <property type="match status" value="4"/>
</dbReference>
<dbReference type="EMBL" id="JAENHN010000071">
    <property type="protein sequence ID" value="MBK1813866.1"/>
    <property type="molecule type" value="Genomic_DNA"/>
</dbReference>
<keyword evidence="6" id="KW-1185">Reference proteome</keyword>
<dbReference type="InterPro" id="IPR002105">
    <property type="entry name" value="Dockerin_1_rpt"/>
</dbReference>
<evidence type="ECO:0000259" key="3">
    <source>
        <dbReference type="Pfam" id="PF04151"/>
    </source>
</evidence>
<gene>
    <name evidence="5" type="ORF">JHL18_24990</name>
</gene>
<dbReference type="InterPro" id="IPR018247">
    <property type="entry name" value="EF_Hand_1_Ca_BS"/>
</dbReference>
<dbReference type="SUPFAM" id="SSF63446">
    <property type="entry name" value="Type I dockerin domain"/>
    <property type="match status" value="1"/>
</dbReference>